<dbReference type="STRING" id="366533.SAMN05444339_12314"/>
<dbReference type="RefSeq" id="WP_072858948.1">
    <property type="nucleotide sequence ID" value="NZ_FQUE01000023.1"/>
</dbReference>
<feature type="signal peptide" evidence="1">
    <location>
        <begin position="1"/>
        <end position="22"/>
    </location>
</feature>
<reference evidence="3" key="1">
    <citation type="submission" date="2016-11" db="EMBL/GenBank/DDBJ databases">
        <authorList>
            <person name="Varghese N."/>
            <person name="Submissions S."/>
        </authorList>
    </citation>
    <scope>NUCLEOTIDE SEQUENCE [LARGE SCALE GENOMIC DNA]</scope>
    <source>
        <strain evidence="3">DSM 29326</strain>
    </source>
</reference>
<dbReference type="EMBL" id="FQUE01000023">
    <property type="protein sequence ID" value="SHF93264.1"/>
    <property type="molecule type" value="Genomic_DNA"/>
</dbReference>
<protein>
    <submittedName>
        <fullName evidence="2">Uncharacterized protein</fullName>
    </submittedName>
</protein>
<evidence type="ECO:0000256" key="1">
    <source>
        <dbReference type="SAM" id="SignalP"/>
    </source>
</evidence>
<proteinExistence type="predicted"/>
<keyword evidence="1" id="KW-0732">Signal</keyword>
<feature type="chain" id="PRO_5013132912" evidence="1">
    <location>
        <begin position="23"/>
        <end position="124"/>
    </location>
</feature>
<accession>A0A1M5FPB4</accession>
<organism evidence="2 3">
    <name type="scientific">Loktanella atrilutea</name>
    <dbReference type="NCBI Taxonomy" id="366533"/>
    <lineage>
        <taxon>Bacteria</taxon>
        <taxon>Pseudomonadati</taxon>
        <taxon>Pseudomonadota</taxon>
        <taxon>Alphaproteobacteria</taxon>
        <taxon>Rhodobacterales</taxon>
        <taxon>Roseobacteraceae</taxon>
        <taxon>Loktanella</taxon>
    </lineage>
</organism>
<evidence type="ECO:0000313" key="2">
    <source>
        <dbReference type="EMBL" id="SHF93264.1"/>
    </source>
</evidence>
<name>A0A1M5FPB4_LOKAT</name>
<evidence type="ECO:0000313" key="3">
    <source>
        <dbReference type="Proteomes" id="UP000183987"/>
    </source>
</evidence>
<keyword evidence="3" id="KW-1185">Reference proteome</keyword>
<gene>
    <name evidence="2" type="ORF">SAMN05444339_12314</name>
</gene>
<sequence>MTFLKILLSGLAIALPGTAAFAHIPSLNASCPGGIEFHADEGGPVYINGEEAKVTVSNGEYIEASHKGTMISITVGDDGSASVSYTASGGANGICTVNDSFFGRMETCPVDVTEADRYRYPACN</sequence>
<dbReference type="Proteomes" id="UP000183987">
    <property type="component" value="Unassembled WGS sequence"/>
</dbReference>
<dbReference type="AlphaFoldDB" id="A0A1M5FPB4"/>